<proteinExistence type="predicted"/>
<dbReference type="Proteomes" id="UP000294257">
    <property type="component" value="Unassembled WGS sequence"/>
</dbReference>
<dbReference type="RefSeq" id="WP_130343899.1">
    <property type="nucleotide sequence ID" value="NZ_SGWQ01000003.1"/>
</dbReference>
<dbReference type="InterPro" id="IPR029068">
    <property type="entry name" value="Glyas_Bleomycin-R_OHBP_Dase"/>
</dbReference>
<accession>A0A4Q7KZ03</accession>
<dbReference type="InterPro" id="IPR037523">
    <property type="entry name" value="VOC_core"/>
</dbReference>
<dbReference type="SUPFAM" id="SSF54593">
    <property type="entry name" value="Glyoxalase/Bleomycin resistance protein/Dihydroxybiphenyl dioxygenase"/>
    <property type="match status" value="1"/>
</dbReference>
<name>A0A4Q7KZ03_9PSEU</name>
<dbReference type="InterPro" id="IPR041581">
    <property type="entry name" value="Glyoxalase_6"/>
</dbReference>
<evidence type="ECO:0000259" key="1">
    <source>
        <dbReference type="PROSITE" id="PS51819"/>
    </source>
</evidence>
<gene>
    <name evidence="2" type="ORF">EV193_103227</name>
</gene>
<dbReference type="PANTHER" id="PTHR33993:SF14">
    <property type="entry name" value="GB|AAF24581.1"/>
    <property type="match status" value="1"/>
</dbReference>
<feature type="domain" description="VOC" evidence="1">
    <location>
        <begin position="4"/>
        <end position="111"/>
    </location>
</feature>
<keyword evidence="3" id="KW-1185">Reference proteome</keyword>
<dbReference type="CDD" id="cd07247">
    <property type="entry name" value="SgaA_N_like"/>
    <property type="match status" value="1"/>
</dbReference>
<organism evidence="2 3">
    <name type="scientific">Herbihabitans rhizosphaerae</name>
    <dbReference type="NCBI Taxonomy" id="1872711"/>
    <lineage>
        <taxon>Bacteria</taxon>
        <taxon>Bacillati</taxon>
        <taxon>Actinomycetota</taxon>
        <taxon>Actinomycetes</taxon>
        <taxon>Pseudonocardiales</taxon>
        <taxon>Pseudonocardiaceae</taxon>
        <taxon>Herbihabitans</taxon>
    </lineage>
</organism>
<evidence type="ECO:0000313" key="3">
    <source>
        <dbReference type="Proteomes" id="UP000294257"/>
    </source>
</evidence>
<dbReference type="Pfam" id="PF18029">
    <property type="entry name" value="Glyoxalase_6"/>
    <property type="match status" value="1"/>
</dbReference>
<dbReference type="EMBL" id="SGWQ01000003">
    <property type="protein sequence ID" value="RZS40912.1"/>
    <property type="molecule type" value="Genomic_DNA"/>
</dbReference>
<dbReference type="PANTHER" id="PTHR33993">
    <property type="entry name" value="GLYOXALASE-RELATED"/>
    <property type="match status" value="1"/>
</dbReference>
<dbReference type="AlphaFoldDB" id="A0A4Q7KZ03"/>
<sequence>MPGQPSHFEIGVADAGRAKAFYGKLFGWTHHPMGEGDAGWIETGGVRGGLHGDDPNPGVMLYFTVEDIEAAARTVAELGGTVGRISPEEPDFGRFAECADDQGARFGLRQPV</sequence>
<dbReference type="OrthoDB" id="9793039at2"/>
<reference evidence="2 3" key="1">
    <citation type="submission" date="2019-02" db="EMBL/GenBank/DDBJ databases">
        <title>Genomic Encyclopedia of Type Strains, Phase IV (KMG-IV): sequencing the most valuable type-strain genomes for metagenomic binning, comparative biology and taxonomic classification.</title>
        <authorList>
            <person name="Goeker M."/>
        </authorList>
    </citation>
    <scope>NUCLEOTIDE SEQUENCE [LARGE SCALE GENOMIC DNA]</scope>
    <source>
        <strain evidence="2 3">DSM 101727</strain>
    </source>
</reference>
<dbReference type="PROSITE" id="PS51819">
    <property type="entry name" value="VOC"/>
    <property type="match status" value="1"/>
</dbReference>
<comment type="caution">
    <text evidence="2">The sequence shown here is derived from an EMBL/GenBank/DDBJ whole genome shotgun (WGS) entry which is preliminary data.</text>
</comment>
<dbReference type="InterPro" id="IPR052164">
    <property type="entry name" value="Anthracycline_SecMetBiosynth"/>
</dbReference>
<protein>
    <recommendedName>
        <fullName evidence="1">VOC domain-containing protein</fullName>
    </recommendedName>
</protein>
<dbReference type="Gene3D" id="3.10.180.10">
    <property type="entry name" value="2,3-Dihydroxybiphenyl 1,2-Dioxygenase, domain 1"/>
    <property type="match status" value="1"/>
</dbReference>
<evidence type="ECO:0000313" key="2">
    <source>
        <dbReference type="EMBL" id="RZS40912.1"/>
    </source>
</evidence>